<protein>
    <recommendedName>
        <fullName evidence="3">Lipoprotein</fullName>
    </recommendedName>
</protein>
<comment type="caution">
    <text evidence="1">The sequence shown here is derived from an EMBL/GenBank/DDBJ whole genome shotgun (WGS) entry which is preliminary data.</text>
</comment>
<evidence type="ECO:0000313" key="1">
    <source>
        <dbReference type="EMBL" id="MFD2890509.1"/>
    </source>
</evidence>
<dbReference type="EMBL" id="JBHUPC010000006">
    <property type="protein sequence ID" value="MFD2890509.1"/>
    <property type="molecule type" value="Genomic_DNA"/>
</dbReference>
<gene>
    <name evidence="1" type="ORF">ACFS5J_00560</name>
</gene>
<proteinExistence type="predicted"/>
<keyword evidence="2" id="KW-1185">Reference proteome</keyword>
<dbReference type="RefSeq" id="WP_379809953.1">
    <property type="nucleotide sequence ID" value="NZ_JBHUPC010000006.1"/>
</dbReference>
<evidence type="ECO:0008006" key="3">
    <source>
        <dbReference type="Google" id="ProtNLM"/>
    </source>
</evidence>
<reference evidence="2" key="1">
    <citation type="journal article" date="2019" name="Int. J. Syst. Evol. Microbiol.">
        <title>The Global Catalogue of Microorganisms (GCM) 10K type strain sequencing project: providing services to taxonomists for standard genome sequencing and annotation.</title>
        <authorList>
            <consortium name="The Broad Institute Genomics Platform"/>
            <consortium name="The Broad Institute Genome Sequencing Center for Infectious Disease"/>
            <person name="Wu L."/>
            <person name="Ma J."/>
        </authorList>
    </citation>
    <scope>NUCLEOTIDE SEQUENCE [LARGE SCALE GENOMIC DNA]</scope>
    <source>
        <strain evidence="2">KCTC 22671</strain>
    </source>
</reference>
<accession>A0ABW5YHM2</accession>
<organism evidence="1 2">
    <name type="scientific">Flavobacterium chuncheonense</name>
    <dbReference type="NCBI Taxonomy" id="2026653"/>
    <lineage>
        <taxon>Bacteria</taxon>
        <taxon>Pseudomonadati</taxon>
        <taxon>Bacteroidota</taxon>
        <taxon>Flavobacteriia</taxon>
        <taxon>Flavobacteriales</taxon>
        <taxon>Flavobacteriaceae</taxon>
        <taxon>Flavobacterium</taxon>
    </lineage>
</organism>
<evidence type="ECO:0000313" key="2">
    <source>
        <dbReference type="Proteomes" id="UP001597534"/>
    </source>
</evidence>
<name>A0ABW5YHM2_9FLAO</name>
<dbReference type="Proteomes" id="UP001597534">
    <property type="component" value="Unassembled WGS sequence"/>
</dbReference>
<sequence>MKKFIFGCALLSTCLSFSQIKVIETTPIIRLGSIGQNDVYIQNEGDKYTFYYKNIENEDVITTKSFAFRDLDNDFENLHRIILNGFESNPLLDIKLELPDEYVWLHYSKSLDRTFVQFMTRNKKNEATGFSKVFTMDQINKLFEKKSPKRNIEASKDDTMSEFK</sequence>